<evidence type="ECO:0000259" key="4">
    <source>
        <dbReference type="Pfam" id="PF00048"/>
    </source>
</evidence>
<keyword evidence="6" id="KW-1185">Reference proteome</keyword>
<dbReference type="GeneTree" id="ENSGT00940000175682"/>
<organism evidence="5 6">
    <name type="scientific">Fundulus heteroclitus</name>
    <name type="common">Killifish</name>
    <name type="synonym">Mummichog</name>
    <dbReference type="NCBI Taxonomy" id="8078"/>
    <lineage>
        <taxon>Eukaryota</taxon>
        <taxon>Metazoa</taxon>
        <taxon>Chordata</taxon>
        <taxon>Craniata</taxon>
        <taxon>Vertebrata</taxon>
        <taxon>Euteleostomi</taxon>
        <taxon>Actinopterygii</taxon>
        <taxon>Neopterygii</taxon>
        <taxon>Teleostei</taxon>
        <taxon>Neoteleostei</taxon>
        <taxon>Acanthomorphata</taxon>
        <taxon>Ovalentaria</taxon>
        <taxon>Atherinomorphae</taxon>
        <taxon>Cyprinodontiformes</taxon>
        <taxon>Fundulidae</taxon>
        <taxon>Fundulus</taxon>
    </lineage>
</organism>
<evidence type="ECO:0000256" key="3">
    <source>
        <dbReference type="SAM" id="SignalP"/>
    </source>
</evidence>
<evidence type="ECO:0000256" key="1">
    <source>
        <dbReference type="ARBA" id="ARBA00022514"/>
    </source>
</evidence>
<dbReference type="GeneID" id="105921799"/>
<dbReference type="GO" id="GO:0006955">
    <property type="term" value="P:immune response"/>
    <property type="evidence" value="ECO:0007669"/>
    <property type="project" value="InterPro"/>
</dbReference>
<dbReference type="Gene3D" id="2.40.50.40">
    <property type="match status" value="1"/>
</dbReference>
<dbReference type="InterPro" id="IPR036048">
    <property type="entry name" value="Interleukin_8-like_sf"/>
</dbReference>
<feature type="domain" description="Chemokine interleukin-8-like" evidence="4">
    <location>
        <begin position="28"/>
        <end position="82"/>
    </location>
</feature>
<dbReference type="SUPFAM" id="SSF54117">
    <property type="entry name" value="Interleukin 8-like chemokines"/>
    <property type="match status" value="1"/>
</dbReference>
<sequence>MVNCLLKSALVAAVVLVASALSNDKLFTCCKTVSTEEITEPIIKFKVQKSNPPCVTAVIFTTNSSHYCAHLRAPWVHQKIKDFMRAKAQTSVTPVVTSSSPSSSSSLLLSIMTSTVPSSSSTVSSSSSDVSSSSSSTVSSSSSSDVSTSSSSVSSPSSDVSSSSYDVSSASSPTLQTSSSSSSFFSSSSTITPSETPGTADQ</sequence>
<dbReference type="GO" id="GO:0005615">
    <property type="term" value="C:extracellular space"/>
    <property type="evidence" value="ECO:0007669"/>
    <property type="project" value="UniProtKB-KW"/>
</dbReference>
<dbReference type="OrthoDB" id="8457630at2759"/>
<dbReference type="Pfam" id="PF00048">
    <property type="entry name" value="IL8"/>
    <property type="match status" value="1"/>
</dbReference>
<reference evidence="5" key="1">
    <citation type="submission" date="2025-08" db="UniProtKB">
        <authorList>
            <consortium name="Ensembl"/>
        </authorList>
    </citation>
    <scope>IDENTIFICATION</scope>
</reference>
<dbReference type="Ensembl" id="ENSFHET00000031646.1">
    <property type="protein sequence ID" value="ENSFHEP00000011567.1"/>
    <property type="gene ID" value="ENSFHEG00000012992.1"/>
</dbReference>
<keyword evidence="1" id="KW-0202">Cytokine</keyword>
<accession>A0A3Q2PH56</accession>
<protein>
    <submittedName>
        <fullName evidence="5">Cell wall integrity and stress response component 1</fullName>
    </submittedName>
</protein>
<keyword evidence="3" id="KW-0732">Signal</keyword>
<evidence type="ECO:0000313" key="5">
    <source>
        <dbReference type="Ensembl" id="ENSFHEP00000011567.1"/>
    </source>
</evidence>
<reference evidence="5" key="2">
    <citation type="submission" date="2025-09" db="UniProtKB">
        <authorList>
            <consortium name="Ensembl"/>
        </authorList>
    </citation>
    <scope>IDENTIFICATION</scope>
</reference>
<evidence type="ECO:0000313" key="6">
    <source>
        <dbReference type="Proteomes" id="UP000265000"/>
    </source>
</evidence>
<feature type="chain" id="PRO_5018607848" evidence="3">
    <location>
        <begin position="21"/>
        <end position="202"/>
    </location>
</feature>
<feature type="region of interest" description="Disordered" evidence="2">
    <location>
        <begin position="117"/>
        <end position="202"/>
    </location>
</feature>
<evidence type="ECO:0000256" key="2">
    <source>
        <dbReference type="SAM" id="MobiDB-lite"/>
    </source>
</evidence>
<dbReference type="GO" id="GO:0008009">
    <property type="term" value="F:chemokine activity"/>
    <property type="evidence" value="ECO:0007669"/>
    <property type="project" value="InterPro"/>
</dbReference>
<dbReference type="Proteomes" id="UP000265000">
    <property type="component" value="Unplaced"/>
</dbReference>
<feature type="signal peptide" evidence="3">
    <location>
        <begin position="1"/>
        <end position="20"/>
    </location>
</feature>
<dbReference type="AlphaFoldDB" id="A0A3Q2PH56"/>
<dbReference type="InterPro" id="IPR001811">
    <property type="entry name" value="Chemokine_IL8-like_dom"/>
</dbReference>
<name>A0A3Q2PH56_FUNHE</name>
<proteinExistence type="predicted"/>